<protein>
    <recommendedName>
        <fullName evidence="2">Capsule polysaccharide biosynthesis protein</fullName>
    </recommendedName>
</protein>
<proteinExistence type="predicted"/>
<organism evidence="1">
    <name type="scientific">marine metagenome</name>
    <dbReference type="NCBI Taxonomy" id="408172"/>
    <lineage>
        <taxon>unclassified sequences</taxon>
        <taxon>metagenomes</taxon>
        <taxon>ecological metagenomes</taxon>
    </lineage>
</organism>
<evidence type="ECO:0000313" key="1">
    <source>
        <dbReference type="EMBL" id="SVB03890.1"/>
    </source>
</evidence>
<gene>
    <name evidence="1" type="ORF">METZ01_LOCUS156744</name>
</gene>
<evidence type="ECO:0008006" key="2">
    <source>
        <dbReference type="Google" id="ProtNLM"/>
    </source>
</evidence>
<reference evidence="1" key="1">
    <citation type="submission" date="2018-05" db="EMBL/GenBank/DDBJ databases">
        <authorList>
            <person name="Lanie J.A."/>
            <person name="Ng W.-L."/>
            <person name="Kazmierczak K.M."/>
            <person name="Andrzejewski T.M."/>
            <person name="Davidsen T.M."/>
            <person name="Wayne K.J."/>
            <person name="Tettelin H."/>
            <person name="Glass J.I."/>
            <person name="Rusch D."/>
            <person name="Podicherti R."/>
            <person name="Tsui H.-C.T."/>
            <person name="Winkler M.E."/>
        </authorList>
    </citation>
    <scope>NUCLEOTIDE SEQUENCE</scope>
</reference>
<dbReference type="EMBL" id="UINC01026440">
    <property type="protein sequence ID" value="SVB03890.1"/>
    <property type="molecule type" value="Genomic_DNA"/>
</dbReference>
<dbReference type="AlphaFoldDB" id="A0A382AQN7"/>
<accession>A0A382AQN7</accession>
<name>A0A382AQN7_9ZZZZ</name>
<sequence>MAELILYRGSKRITITPTSATCYHYTMGSGTVEGGEFFNLNDGHRLNALAEEIRDDYSRWIYSLNDLFLTAGLKTGDLSLFFLTDLSCKRSEFFETFDFVCSLLLLREELADVKLKRAHLIGVDAGFTRAFQSLFPVTTIVAKDYAQAQTRLWRRLGSDIGFLVRTIGVLFVNAVMKKNVANHQDVERTFFSIYPQMFSTEGIDTKYGDFVSKRNNYVVSILTDGMHQKTSLVDYVRWCREAENRGFGVLDRYLAVFDVAFSLYWAGRLWRFFVKQRGQVYLFKDMDISGLIQTELLFSISRVTRLCVVKGALRRFLENNLVRELVYYPCEYPLGRMISWVAKSTDPSLLRTGFQMGIASRRRLEQFLAPGEGELNPPFLKHAPIPDRILAEDEAAATIYRYAGYQNVEVMDTIYRYLYLEQLNPQKRLGWELIAPGLHDGAMMLAQLTSEITAHPNTTYLIKPHPRADNSYLARWSMMDNLKVSTQPIAELLAVVSNVFVTYSSVGVEAKRLGVAVTVINVPGRVNTSPLLDCPG</sequence>